<dbReference type="Proteomes" id="UP000823786">
    <property type="component" value="Unassembled WGS sequence"/>
</dbReference>
<gene>
    <name evidence="6" type="ORF">J2Z75_004681</name>
</gene>
<protein>
    <submittedName>
        <fullName evidence="6">AraC-like DNA-binding protein</fullName>
    </submittedName>
</protein>
<dbReference type="Pfam" id="PF12833">
    <property type="entry name" value="HTH_18"/>
    <property type="match status" value="1"/>
</dbReference>
<evidence type="ECO:0000256" key="1">
    <source>
        <dbReference type="ARBA" id="ARBA00023015"/>
    </source>
</evidence>
<dbReference type="PANTHER" id="PTHR47894">
    <property type="entry name" value="HTH-TYPE TRANSCRIPTIONAL REGULATOR GADX"/>
    <property type="match status" value="1"/>
</dbReference>
<proteinExistence type="predicted"/>
<evidence type="ECO:0000313" key="7">
    <source>
        <dbReference type="Proteomes" id="UP000823786"/>
    </source>
</evidence>
<sequence length="311" mass="33705">MSEELLKGEQEMPRGDSRPRHSVVASGEAAAITATPKPGVISAPMDHKIFVRPAVGVAARIVQHNRLRYSNIVINRPVIILVEHGTKILRNGDYELTIKAGGAVALCQDQVFDVINAADAAGAYQARWIAFDPDLVLAQSPPASMTPPIERALALKAPERGFLDAYRLATEAIATPDSVPEAIAVHRVKELLIWLDLSGGRFTSPRPGGFAPRVRALLMSEPAEDWSGAGLCGTLGVSEATLRRKLSAEGWSFQSLLADVRMSVAMQLLQSTNLSVLHIAQEVGYESQSRFALRFRARFGFAPSAIRGHKR</sequence>
<comment type="caution">
    <text evidence="6">The sequence shown here is derived from an EMBL/GenBank/DDBJ whole genome shotgun (WGS) entry which is preliminary data.</text>
</comment>
<dbReference type="EMBL" id="JAGGJV010000009">
    <property type="protein sequence ID" value="MBP1861153.1"/>
    <property type="molecule type" value="Genomic_DNA"/>
</dbReference>
<evidence type="ECO:0000256" key="4">
    <source>
        <dbReference type="SAM" id="MobiDB-lite"/>
    </source>
</evidence>
<feature type="region of interest" description="Disordered" evidence="4">
    <location>
        <begin position="1"/>
        <end position="24"/>
    </location>
</feature>
<accession>A0ABS4ET87</accession>
<keyword evidence="1" id="KW-0805">Transcription regulation</keyword>
<reference evidence="6 7" key="1">
    <citation type="submission" date="2021-03" db="EMBL/GenBank/DDBJ databases">
        <title>Genomic Encyclopedia of Type Strains, Phase IV (KMG-IV): sequencing the most valuable type-strain genomes for metagenomic binning, comparative biology and taxonomic classification.</title>
        <authorList>
            <person name="Goeker M."/>
        </authorList>
    </citation>
    <scope>NUCLEOTIDE SEQUENCE [LARGE SCALE GENOMIC DNA]</scope>
    <source>
        <strain evidence="6 7">DSM 26427</strain>
    </source>
</reference>
<evidence type="ECO:0000259" key="5">
    <source>
        <dbReference type="PROSITE" id="PS01124"/>
    </source>
</evidence>
<keyword evidence="7" id="KW-1185">Reference proteome</keyword>
<keyword evidence="2" id="KW-0238">DNA-binding</keyword>
<evidence type="ECO:0000313" key="6">
    <source>
        <dbReference type="EMBL" id="MBP1861153.1"/>
    </source>
</evidence>
<keyword evidence="3" id="KW-0804">Transcription</keyword>
<feature type="compositionally biased region" description="Basic and acidic residues" evidence="4">
    <location>
        <begin position="1"/>
        <end position="19"/>
    </location>
</feature>
<dbReference type="InterPro" id="IPR009057">
    <property type="entry name" value="Homeodomain-like_sf"/>
</dbReference>
<organism evidence="6 7">
    <name type="scientific">Rhizobium herbae</name>
    <dbReference type="NCBI Taxonomy" id="508661"/>
    <lineage>
        <taxon>Bacteria</taxon>
        <taxon>Pseudomonadati</taxon>
        <taxon>Pseudomonadota</taxon>
        <taxon>Alphaproteobacteria</taxon>
        <taxon>Hyphomicrobiales</taxon>
        <taxon>Rhizobiaceae</taxon>
        <taxon>Rhizobium/Agrobacterium group</taxon>
        <taxon>Rhizobium</taxon>
    </lineage>
</organism>
<dbReference type="Gene3D" id="1.10.10.60">
    <property type="entry name" value="Homeodomain-like"/>
    <property type="match status" value="1"/>
</dbReference>
<evidence type="ECO:0000256" key="3">
    <source>
        <dbReference type="ARBA" id="ARBA00023163"/>
    </source>
</evidence>
<dbReference type="PROSITE" id="PS01124">
    <property type="entry name" value="HTH_ARAC_FAMILY_2"/>
    <property type="match status" value="1"/>
</dbReference>
<dbReference type="SUPFAM" id="SSF46689">
    <property type="entry name" value="Homeodomain-like"/>
    <property type="match status" value="1"/>
</dbReference>
<feature type="domain" description="HTH araC/xylS-type" evidence="5">
    <location>
        <begin position="212"/>
        <end position="309"/>
    </location>
</feature>
<name>A0ABS4ET87_9HYPH</name>
<dbReference type="SMART" id="SM00342">
    <property type="entry name" value="HTH_ARAC"/>
    <property type="match status" value="1"/>
</dbReference>
<evidence type="ECO:0000256" key="2">
    <source>
        <dbReference type="ARBA" id="ARBA00023125"/>
    </source>
</evidence>
<dbReference type="PANTHER" id="PTHR47894:SF4">
    <property type="entry name" value="HTH-TYPE TRANSCRIPTIONAL REGULATOR GADX"/>
    <property type="match status" value="1"/>
</dbReference>
<dbReference type="InterPro" id="IPR018060">
    <property type="entry name" value="HTH_AraC"/>
</dbReference>
<dbReference type="RefSeq" id="WP_209855167.1">
    <property type="nucleotide sequence ID" value="NZ_JAGGJV010000009.1"/>
</dbReference>